<keyword evidence="1" id="KW-1133">Transmembrane helix</keyword>
<evidence type="ECO:0008006" key="4">
    <source>
        <dbReference type="Google" id="ProtNLM"/>
    </source>
</evidence>
<comment type="caution">
    <text evidence="2">The sequence shown here is derived from an EMBL/GenBank/DDBJ whole genome shotgun (WGS) entry which is preliminary data.</text>
</comment>
<name>A0A841GS64_9BACT</name>
<dbReference type="EMBL" id="JACHEX010000001">
    <property type="protein sequence ID" value="MBB6061950.1"/>
    <property type="molecule type" value="Genomic_DNA"/>
</dbReference>
<keyword evidence="3" id="KW-1185">Reference proteome</keyword>
<organism evidence="2 3">
    <name type="scientific">Thermosipho japonicus</name>
    <dbReference type="NCBI Taxonomy" id="90323"/>
    <lineage>
        <taxon>Bacteria</taxon>
        <taxon>Thermotogati</taxon>
        <taxon>Thermotogota</taxon>
        <taxon>Thermotogae</taxon>
        <taxon>Thermotogales</taxon>
        <taxon>Fervidobacteriaceae</taxon>
        <taxon>Thermosipho</taxon>
    </lineage>
</organism>
<dbReference type="Proteomes" id="UP000555828">
    <property type="component" value="Unassembled WGS sequence"/>
</dbReference>
<evidence type="ECO:0000256" key="1">
    <source>
        <dbReference type="SAM" id="Phobius"/>
    </source>
</evidence>
<proteinExistence type="predicted"/>
<evidence type="ECO:0000313" key="3">
    <source>
        <dbReference type="Proteomes" id="UP000555828"/>
    </source>
</evidence>
<accession>A0A841GS64</accession>
<reference evidence="2 3" key="1">
    <citation type="submission" date="2020-08" db="EMBL/GenBank/DDBJ databases">
        <title>Genomic Encyclopedia of Type Strains, Phase IV (KMG-IV): sequencing the most valuable type-strain genomes for metagenomic binning, comparative biology and taxonomic classification.</title>
        <authorList>
            <person name="Goeker M."/>
        </authorList>
    </citation>
    <scope>NUCLEOTIDE SEQUENCE [LARGE SCALE GENOMIC DNA]</scope>
    <source>
        <strain evidence="2 3">DSM 13481</strain>
    </source>
</reference>
<feature type="transmembrane region" description="Helical" evidence="1">
    <location>
        <begin position="13"/>
        <end position="43"/>
    </location>
</feature>
<feature type="transmembrane region" description="Helical" evidence="1">
    <location>
        <begin position="50"/>
        <end position="68"/>
    </location>
</feature>
<gene>
    <name evidence="2" type="ORF">HNP65_000372</name>
</gene>
<dbReference type="AlphaFoldDB" id="A0A841GS64"/>
<evidence type="ECO:0000313" key="2">
    <source>
        <dbReference type="EMBL" id="MBB6061950.1"/>
    </source>
</evidence>
<sequence>MKFFHNYPTFSKLILVLVIGLLSFLIPLWSIKIILFIVGLFIFSTILKKGKIVFFILVFIFSIPFISIKRFSDNFFEFYNFFGNFEVSSNEKYIIQPDKKQFPIYNDITIDIKNQNGVIIEFVDGDSIEFPSKLNLTTDNKKIEINNYGHFSKNYYFVIKIGTKGVKNLKISATKIEINGKAKLDNLILNGTAINMKNCSIESEYLHVSGTAINLSDFFRGHYAYIDGTALNFSGTFDFQQIKIDGTSININLNIGKLNKETIIDGTAINATINFLSDNPKILNIDGTSGTVKVKNYESATINVDGPKIILEK</sequence>
<keyword evidence="1" id="KW-0812">Transmembrane</keyword>
<dbReference type="RefSeq" id="WP_184618692.1">
    <property type="nucleotide sequence ID" value="NZ_JACHEX010000001.1"/>
</dbReference>
<keyword evidence="1" id="KW-0472">Membrane</keyword>
<protein>
    <recommendedName>
        <fullName evidence="4">Adhesin domain-containing protein</fullName>
    </recommendedName>
</protein>